<evidence type="ECO:0000313" key="2">
    <source>
        <dbReference type="EMBL" id="SHI57430.1"/>
    </source>
</evidence>
<sequence>MPTNQATLHTMQICDRIYGHTHHGDNKANAFRHALWNILIAKRVLKIVKTDEKALQWSDKITTLHETLMPNPPLEMEMDLHNNMMGRKLYLELQDASEEKIIEFLKVKLEEAVQIKTVEETENLKDFLVFIEE</sequence>
<dbReference type="STRING" id="797419.SAMN05216556_103168"/>
<dbReference type="InterPro" id="IPR054246">
    <property type="entry name" value="DUF6973"/>
</dbReference>
<dbReference type="Pfam" id="PF22322">
    <property type="entry name" value="DUF6973"/>
    <property type="match status" value="1"/>
</dbReference>
<dbReference type="EMBL" id="FQYV01000003">
    <property type="protein sequence ID" value="SHI57430.1"/>
    <property type="molecule type" value="Genomic_DNA"/>
</dbReference>
<evidence type="ECO:0000313" key="3">
    <source>
        <dbReference type="Proteomes" id="UP000184172"/>
    </source>
</evidence>
<dbReference type="Proteomes" id="UP000184172">
    <property type="component" value="Unassembled WGS sequence"/>
</dbReference>
<proteinExistence type="predicted"/>
<evidence type="ECO:0000259" key="1">
    <source>
        <dbReference type="Pfam" id="PF22322"/>
    </source>
</evidence>
<protein>
    <recommendedName>
        <fullName evidence="1">DUF6973 domain-containing protein</fullName>
    </recommendedName>
</protein>
<accession>A0A1M6C8R4</accession>
<gene>
    <name evidence="2" type="ORF">SAMN04487908_103167</name>
</gene>
<name>A0A1M6C8R4_9FLAO</name>
<feature type="domain" description="DUF6973" evidence="1">
    <location>
        <begin position="2"/>
        <end position="112"/>
    </location>
</feature>
<dbReference type="AlphaFoldDB" id="A0A1M6C8R4"/>
<reference evidence="3" key="1">
    <citation type="submission" date="2016-11" db="EMBL/GenBank/DDBJ databases">
        <authorList>
            <person name="Varghese N."/>
            <person name="Submissions S."/>
        </authorList>
    </citation>
    <scope>NUCLEOTIDE SEQUENCE [LARGE SCALE GENOMIC DNA]</scope>
    <source>
        <strain evidence="3">DSM 26349</strain>
    </source>
</reference>
<keyword evidence="3" id="KW-1185">Reference proteome</keyword>
<organism evidence="2 3">
    <name type="scientific">Aequorivita viscosa</name>
    <dbReference type="NCBI Taxonomy" id="797419"/>
    <lineage>
        <taxon>Bacteria</taxon>
        <taxon>Pseudomonadati</taxon>
        <taxon>Bacteroidota</taxon>
        <taxon>Flavobacteriia</taxon>
        <taxon>Flavobacteriales</taxon>
        <taxon>Flavobacteriaceae</taxon>
        <taxon>Aequorivita</taxon>
    </lineage>
</organism>